<feature type="compositionally biased region" description="Polar residues" evidence="1">
    <location>
        <begin position="8"/>
        <end position="17"/>
    </location>
</feature>
<protein>
    <submittedName>
        <fullName evidence="2">Uncharacterized protein</fullName>
    </submittedName>
</protein>
<feature type="region of interest" description="Disordered" evidence="1">
    <location>
        <begin position="1"/>
        <end position="39"/>
    </location>
</feature>
<feature type="compositionally biased region" description="Polar residues" evidence="1">
    <location>
        <begin position="168"/>
        <end position="182"/>
    </location>
</feature>
<feature type="compositionally biased region" description="Basic residues" evidence="1">
    <location>
        <begin position="22"/>
        <end position="31"/>
    </location>
</feature>
<feature type="compositionally biased region" description="Polar residues" evidence="1">
    <location>
        <begin position="288"/>
        <end position="301"/>
    </location>
</feature>
<dbReference type="GeneID" id="77807332"/>
<feature type="compositionally biased region" description="Basic and acidic residues" evidence="1">
    <location>
        <begin position="303"/>
        <end position="314"/>
    </location>
</feature>
<proteinExistence type="predicted"/>
<keyword evidence="3" id="KW-1185">Reference proteome</keyword>
<evidence type="ECO:0000256" key="1">
    <source>
        <dbReference type="SAM" id="MobiDB-lite"/>
    </source>
</evidence>
<sequence>MTRRCHNDPTSFINFLDTTGTSRRHRTRRARAREASRERAEESAYLTELSIAQQLGHIARPTIQQPHERPFNDQEAHFEPQIGSYQDPEIDGNQEILPSAAHAAYFRSRRYAEHRERMSQRWSELEEMAAAAFFECQKTYSNWTTLPSELNKAAVRFLAGFEVINHPTDPSASSSNQNNSVPPTTPEGDINPRNEPSPSGRVTAESQESNGLAERNDLEDQSDEDAEGEEDTYLEDMEGILAETMQADLEQEHGRATSQALRKPQVTCCVKSVYPSNSAAPSARGHVSTRNTPSSANQGPHTSDIDRQEPLVPHYPDRSHGLSLTTIRVQEGLVWFFSSAFDQTVSANQKSNRVLSRTAYRTTGPIESDSSSCSRL</sequence>
<dbReference type="Proteomes" id="UP001164743">
    <property type="component" value="Chromosome 2A"/>
</dbReference>
<dbReference type="EMBL" id="CP110422">
    <property type="protein sequence ID" value="WAQ82104.1"/>
    <property type="molecule type" value="Genomic_DNA"/>
</dbReference>
<accession>A0ABY7CBR8</accession>
<gene>
    <name evidence="2" type="ORF">PtA15_2A417</name>
</gene>
<name>A0ABY7CBR8_9BASI</name>
<organism evidence="2 3">
    <name type="scientific">Puccinia triticina</name>
    <dbReference type="NCBI Taxonomy" id="208348"/>
    <lineage>
        <taxon>Eukaryota</taxon>
        <taxon>Fungi</taxon>
        <taxon>Dikarya</taxon>
        <taxon>Basidiomycota</taxon>
        <taxon>Pucciniomycotina</taxon>
        <taxon>Pucciniomycetes</taxon>
        <taxon>Pucciniales</taxon>
        <taxon>Pucciniaceae</taxon>
        <taxon>Puccinia</taxon>
    </lineage>
</organism>
<reference evidence="2" key="1">
    <citation type="submission" date="2022-10" db="EMBL/GenBank/DDBJ databases">
        <title>Puccinia triticina Genome sequencing and assembly.</title>
        <authorList>
            <person name="Li C."/>
        </authorList>
    </citation>
    <scope>NUCLEOTIDE SEQUENCE</scope>
    <source>
        <strain evidence="2">Pt15</strain>
    </source>
</reference>
<feature type="compositionally biased region" description="Acidic residues" evidence="1">
    <location>
        <begin position="217"/>
        <end position="231"/>
    </location>
</feature>
<feature type="region of interest" description="Disordered" evidence="1">
    <location>
        <begin position="167"/>
        <end position="231"/>
    </location>
</feature>
<dbReference type="RefSeq" id="XP_053017659.1">
    <property type="nucleotide sequence ID" value="XM_053166437.1"/>
</dbReference>
<feature type="region of interest" description="Disordered" evidence="1">
    <location>
        <begin position="275"/>
        <end position="314"/>
    </location>
</feature>
<evidence type="ECO:0000313" key="2">
    <source>
        <dbReference type="EMBL" id="WAQ82104.1"/>
    </source>
</evidence>
<evidence type="ECO:0000313" key="3">
    <source>
        <dbReference type="Proteomes" id="UP001164743"/>
    </source>
</evidence>